<comment type="caution">
    <text evidence="1">The sequence shown here is derived from an EMBL/GenBank/DDBJ whole genome shotgun (WGS) entry which is preliminary data.</text>
</comment>
<dbReference type="EMBL" id="JAUSXB010000001">
    <property type="protein sequence ID" value="MDQ0673113.1"/>
    <property type="molecule type" value="Genomic_DNA"/>
</dbReference>
<evidence type="ECO:0000313" key="1">
    <source>
        <dbReference type="EMBL" id="MDQ0673113.1"/>
    </source>
</evidence>
<keyword evidence="2" id="KW-1185">Reference proteome</keyword>
<reference evidence="1 2" key="1">
    <citation type="submission" date="2023-07" db="EMBL/GenBank/DDBJ databases">
        <title>Comparative genomics of wheat-associated soil bacteria to identify genetic determinants of phenazine resistance.</title>
        <authorList>
            <person name="Mouncey N."/>
        </authorList>
    </citation>
    <scope>NUCLEOTIDE SEQUENCE [LARGE SCALE GENOMIC DNA]</scope>
    <source>
        <strain evidence="1 2">W1I3</strain>
    </source>
</reference>
<evidence type="ECO:0000313" key="2">
    <source>
        <dbReference type="Proteomes" id="UP001236806"/>
    </source>
</evidence>
<protein>
    <submittedName>
        <fullName evidence="1">Uncharacterized protein</fullName>
    </submittedName>
</protein>
<sequence>MTAEHTPIRLGQRVPGQAVIEELMAVRSS</sequence>
<proteinExistence type="predicted"/>
<name>A0ABU0PGM5_9MICC</name>
<gene>
    <name evidence="1" type="ORF">QFZ36_000674</name>
</gene>
<accession>A0ABU0PGM5</accession>
<organism evidence="1 2">
    <name type="scientific">Pseudarthrobacter siccitolerans</name>
    <dbReference type="NCBI Taxonomy" id="861266"/>
    <lineage>
        <taxon>Bacteria</taxon>
        <taxon>Bacillati</taxon>
        <taxon>Actinomycetota</taxon>
        <taxon>Actinomycetes</taxon>
        <taxon>Micrococcales</taxon>
        <taxon>Micrococcaceae</taxon>
        <taxon>Pseudarthrobacter</taxon>
    </lineage>
</organism>
<dbReference type="Proteomes" id="UP001236806">
    <property type="component" value="Unassembled WGS sequence"/>
</dbReference>